<dbReference type="AlphaFoldDB" id="A0A2S2BYD8"/>
<gene>
    <name evidence="4" type="ORF">CBI38_20855</name>
</gene>
<dbReference type="Gene3D" id="1.10.10.1320">
    <property type="entry name" value="Anti-sigma factor, zinc-finger domain"/>
    <property type="match status" value="1"/>
</dbReference>
<evidence type="ECO:0000256" key="1">
    <source>
        <dbReference type="ARBA" id="ARBA00023015"/>
    </source>
</evidence>
<sequence>MTQGRVPRQFGSTEHLASEAIAAFVDGELRMSAYLRAAHHLSICAECAFEVDAQQQARRALRRSADVAMPSGLLGLLSQIPSCNSGEPADKAPFAGPTADSTVSSRLWSRRWRR</sequence>
<protein>
    <submittedName>
        <fullName evidence="4">RNA polymerase subunit sigma-70</fullName>
    </submittedName>
</protein>
<dbReference type="KEGG" id="roz:CBI38_20855"/>
<keyword evidence="5" id="KW-1185">Reference proteome</keyword>
<keyword evidence="2" id="KW-0804">Transcription</keyword>
<dbReference type="Proteomes" id="UP000245711">
    <property type="component" value="Chromosome"/>
</dbReference>
<reference evidence="4 5" key="1">
    <citation type="submission" date="2017-05" db="EMBL/GenBank/DDBJ databases">
        <title>Isolation of Rhodococcus sp. S2-17 biodegrading of BP-3.</title>
        <authorList>
            <person name="Lee Y."/>
            <person name="Kim K.H."/>
            <person name="Chun B.H."/>
            <person name="Jung H.S."/>
            <person name="Jeon C.O."/>
        </authorList>
    </citation>
    <scope>NUCLEOTIDE SEQUENCE [LARGE SCALE GENOMIC DNA]</scope>
    <source>
        <strain evidence="4 5">S2-17</strain>
    </source>
</reference>
<keyword evidence="1" id="KW-0805">Transcription regulation</keyword>
<evidence type="ECO:0000256" key="2">
    <source>
        <dbReference type="ARBA" id="ARBA00023163"/>
    </source>
</evidence>
<evidence type="ECO:0000313" key="5">
    <source>
        <dbReference type="Proteomes" id="UP000245711"/>
    </source>
</evidence>
<proteinExistence type="predicted"/>
<accession>A0A2S2BYD8</accession>
<evidence type="ECO:0000313" key="4">
    <source>
        <dbReference type="EMBL" id="AWK73655.1"/>
    </source>
</evidence>
<dbReference type="InterPro" id="IPR041916">
    <property type="entry name" value="Anti_sigma_zinc_sf"/>
</dbReference>
<organism evidence="4 5">
    <name type="scientific">Rhodococcus oxybenzonivorans</name>
    <dbReference type="NCBI Taxonomy" id="1990687"/>
    <lineage>
        <taxon>Bacteria</taxon>
        <taxon>Bacillati</taxon>
        <taxon>Actinomycetota</taxon>
        <taxon>Actinomycetes</taxon>
        <taxon>Mycobacteriales</taxon>
        <taxon>Nocardiaceae</taxon>
        <taxon>Rhodococcus</taxon>
    </lineage>
</organism>
<feature type="region of interest" description="Disordered" evidence="3">
    <location>
        <begin position="87"/>
        <end position="114"/>
    </location>
</feature>
<dbReference type="OrthoDB" id="4425192at2"/>
<dbReference type="EMBL" id="CP021354">
    <property type="protein sequence ID" value="AWK73655.1"/>
    <property type="molecule type" value="Genomic_DNA"/>
</dbReference>
<dbReference type="RefSeq" id="WP_109331858.1">
    <property type="nucleotide sequence ID" value="NZ_CP021354.1"/>
</dbReference>
<evidence type="ECO:0000256" key="3">
    <source>
        <dbReference type="SAM" id="MobiDB-lite"/>
    </source>
</evidence>
<name>A0A2S2BYD8_9NOCA</name>